<dbReference type="Gene3D" id="3.10.129.120">
    <property type="match status" value="1"/>
</dbReference>
<dbReference type="GO" id="GO:0005737">
    <property type="term" value="C:cytoplasm"/>
    <property type="evidence" value="ECO:0007669"/>
    <property type="project" value="TreeGrafter"/>
</dbReference>
<dbReference type="PANTHER" id="PTHR43775:SF37">
    <property type="entry name" value="SI:DKEY-61P9.11"/>
    <property type="match status" value="1"/>
</dbReference>
<evidence type="ECO:0000259" key="4">
    <source>
        <dbReference type="PROSITE" id="PS50075"/>
    </source>
</evidence>
<dbReference type="GO" id="GO:0071770">
    <property type="term" value="P:DIM/DIP cell wall layer assembly"/>
    <property type="evidence" value="ECO:0007669"/>
    <property type="project" value="TreeGrafter"/>
</dbReference>
<evidence type="ECO:0000256" key="3">
    <source>
        <dbReference type="PROSITE-ProRule" id="PRU01363"/>
    </source>
</evidence>
<dbReference type="CDD" id="cd08955">
    <property type="entry name" value="KR_2_FAS_SDR_x"/>
    <property type="match status" value="1"/>
</dbReference>
<dbReference type="AlphaFoldDB" id="A0AA40VUT1"/>
<dbReference type="InterPro" id="IPR050091">
    <property type="entry name" value="PKS_NRPS_Biosynth_Enz"/>
</dbReference>
<evidence type="ECO:0000313" key="6">
    <source>
        <dbReference type="EMBL" id="MBD6620562.1"/>
    </source>
</evidence>
<keyword evidence="1" id="KW-0596">Phosphopantetheine</keyword>
<dbReference type="NCBIfam" id="TIGR04020">
    <property type="entry name" value="seco_metab_LLM"/>
    <property type="match status" value="1"/>
</dbReference>
<protein>
    <submittedName>
        <fullName evidence="6">LLM class flavin-dependent oxidoreductase</fullName>
    </submittedName>
</protein>
<organism evidence="6 7">
    <name type="scientific">Komarekiella delphini-convector SJRDD-AB1</name>
    <dbReference type="NCBI Taxonomy" id="2593771"/>
    <lineage>
        <taxon>Bacteria</taxon>
        <taxon>Bacillati</taxon>
        <taxon>Cyanobacteriota</taxon>
        <taxon>Cyanophyceae</taxon>
        <taxon>Nostocales</taxon>
        <taxon>Nostocaceae</taxon>
        <taxon>Komarekiella</taxon>
        <taxon>Komarekiella delphini-convector</taxon>
    </lineage>
</organism>
<dbReference type="Proteomes" id="UP001165986">
    <property type="component" value="Unassembled WGS sequence"/>
</dbReference>
<evidence type="ECO:0000256" key="2">
    <source>
        <dbReference type="ARBA" id="ARBA00022553"/>
    </source>
</evidence>
<evidence type="ECO:0000313" key="7">
    <source>
        <dbReference type="Proteomes" id="UP001165986"/>
    </source>
</evidence>
<feature type="region of interest" description="N-terminal hotdog fold" evidence="3">
    <location>
        <begin position="230"/>
        <end position="380"/>
    </location>
</feature>
<dbReference type="SUPFAM" id="SSF47336">
    <property type="entry name" value="ACP-like"/>
    <property type="match status" value="1"/>
</dbReference>
<dbReference type="InterPro" id="IPR057326">
    <property type="entry name" value="KR_dom"/>
</dbReference>
<dbReference type="InterPro" id="IPR036736">
    <property type="entry name" value="ACP-like_sf"/>
</dbReference>
<dbReference type="InterPro" id="IPR049900">
    <property type="entry name" value="PKS_mFAS_DH"/>
</dbReference>
<evidence type="ECO:0000256" key="1">
    <source>
        <dbReference type="ARBA" id="ARBA00022450"/>
    </source>
</evidence>
<feature type="domain" description="Carrier" evidence="4">
    <location>
        <begin position="1066"/>
        <end position="1142"/>
    </location>
</feature>
<dbReference type="Pfam" id="PF08659">
    <property type="entry name" value="KR"/>
    <property type="match status" value="1"/>
</dbReference>
<dbReference type="GO" id="GO:0031177">
    <property type="term" value="F:phosphopantetheine binding"/>
    <property type="evidence" value="ECO:0007669"/>
    <property type="project" value="InterPro"/>
</dbReference>
<dbReference type="InterPro" id="IPR049551">
    <property type="entry name" value="PKS_DH_C"/>
</dbReference>
<reference evidence="6" key="1">
    <citation type="submission" date="2019-07" db="EMBL/GenBank/DDBJ databases">
        <title>Toxilogical consequences of a new and cryptic species of cyanobacteria (Komarekiella delphini-convector) recovered from the epidermis of a bottlenose dolphin and 1500 ft. in the air.</title>
        <authorList>
            <person name="Brown A.O."/>
            <person name="Dvorak P."/>
            <person name="Villanueva C.D."/>
            <person name="Foss A.J."/>
            <person name="Garvey A.D."/>
            <person name="Gibson Q.A."/>
            <person name="Johansen J.R."/>
            <person name="Casamatta D.A."/>
        </authorList>
    </citation>
    <scope>NUCLEOTIDE SEQUENCE</scope>
    <source>
        <strain evidence="6">SJRDD-AB1</strain>
    </source>
</reference>
<comment type="caution">
    <text evidence="6">The sequence shown here is derived from an EMBL/GenBank/DDBJ whole genome shotgun (WGS) entry which is preliminary data.</text>
</comment>
<dbReference type="InterPro" id="IPR011251">
    <property type="entry name" value="Luciferase-like_dom"/>
</dbReference>
<dbReference type="PROSITE" id="PS52019">
    <property type="entry name" value="PKS_MFAS_DH"/>
    <property type="match status" value="1"/>
</dbReference>
<dbReference type="GO" id="GO:0016705">
    <property type="term" value="F:oxidoreductase activity, acting on paired donors, with incorporation or reduction of molecular oxygen"/>
    <property type="evidence" value="ECO:0007669"/>
    <property type="project" value="InterPro"/>
</dbReference>
<dbReference type="InterPro" id="IPR009081">
    <property type="entry name" value="PP-bd_ACP"/>
</dbReference>
<dbReference type="Gene3D" id="3.20.20.30">
    <property type="entry name" value="Luciferase-like domain"/>
    <property type="match status" value="1"/>
</dbReference>
<name>A0AA40VUT1_9NOST</name>
<dbReference type="Pfam" id="PF00550">
    <property type="entry name" value="PP-binding"/>
    <property type="match status" value="1"/>
</dbReference>
<dbReference type="SUPFAM" id="SSF51679">
    <property type="entry name" value="Bacterial luciferase-like"/>
    <property type="match status" value="1"/>
</dbReference>
<sequence length="1191" mass="133991">MKFGLMLFGDSQYALDKSKYNLVIETARFADSHEFSSIWTPERHFAPLGGLYPNPSVLNAALARETQQVRLQSGSVVLPLHHPMRIAEEWSIVDNLSGGRVGLSFASGWSPDNFAFFPEKYQNRHEELFIGIETVRKLWQGESIKVKSGNGKLVDISVYPQPIQPELPVWVTAVGNPQTFAKAGEIGANLLTNLFTQSIEELAEKIIIYRQARSLYGHNPDTGIVSLMLHTFVGNDANLVREQVRVPYCKYLKSNSHIFLQGVAQVRGYNVELANLSEKDLDNLVNFIFERFASTSGLIGTPETCLELIEQLDNVGVNEIVSLLDFGQEEDIIINNLPYLNQLRKKYINNIKAQKYSDFPLKNHTQKILNGRAIISNKKQPLSNYETTLSKIRTRCTKSKDPAEFDQLLAQNGIQKDANSKTRIQELWLGKGEALGKVEFSGTMMELDHSFQINPSLLNACDHVLGAALLYYDDFSDENLQDHQPVFYLPVGCKSCRVHRTMGNIVWSHAVVQHPLNKTQEIVEGDVRIFDEEGNLLVEVSGLKMQQTNYLANSINTQNHYKDWFYQLQWQPKPLSESELVLKKAPASWLILADSLGVGEKLAELLEERGECCFIVHFSETYATSIEQVFASEQLVCRGVVHLWSLDTTNVEETSFTSLEKDQTITVTSILSLVQALINKAKYQWPCLWFVTQNVQRIGSEVTPPSLAQAPVWGLGKVIRTELPHVVGGLIDLDKESSIDEAANQLLRELIAPDGEDLVVFRDRQRYVERFVRSQNQTIKTKPISFRSDATYLITGGLGRFGLQAAYWMAQQGAKNLVFINRREPSSVAWKIIRSLEDLGAKVLLLKADVGDPEAMSKAFEQIESSCPPLGGVIHAAGVLSSALIEEITPESLEAMLSPKVLGAWNLHQLTKNKKLDFVISTSSMTAVWGSKGEGHYAAANYFLNVFAHYRHSLGLPALTINMGLLDIPQGDLKSELYNYELLGEKLLKPKDAFAALEQVLAGEMANQVIVDINWSVFKELYQASTGRLLLEQIETQPIGMVGQQLKSRDLFWQEWESAPVSDRHEYLITYLQKEVAQVLGYLGEKVLPSPEQGFFEMGMDSLLAIELKNRLSASLGYELPTVLIFEQPNILSLADYIAQEVLHWHLVEETNLVSALEDDDEEISYNIKQLSKQNLENLINQELEELMEYN</sequence>
<dbReference type="Gene3D" id="3.40.50.720">
    <property type="entry name" value="NAD(P)-binding Rossmann-like Domain"/>
    <property type="match status" value="1"/>
</dbReference>
<dbReference type="GO" id="GO:0006633">
    <property type="term" value="P:fatty acid biosynthetic process"/>
    <property type="evidence" value="ECO:0007669"/>
    <property type="project" value="TreeGrafter"/>
</dbReference>
<dbReference type="Pfam" id="PF14765">
    <property type="entry name" value="PS-DH"/>
    <property type="match status" value="1"/>
</dbReference>
<feature type="domain" description="PKS/mFAS DH" evidence="5">
    <location>
        <begin position="230"/>
        <end position="554"/>
    </location>
</feature>
<keyword evidence="2" id="KW-0597">Phosphoprotein</keyword>
<dbReference type="PROSITE" id="PS50075">
    <property type="entry name" value="CARRIER"/>
    <property type="match status" value="1"/>
</dbReference>
<dbReference type="InterPro" id="IPR036291">
    <property type="entry name" value="NAD(P)-bd_dom_sf"/>
</dbReference>
<dbReference type="Pfam" id="PF00296">
    <property type="entry name" value="Bac_luciferase"/>
    <property type="match status" value="1"/>
</dbReference>
<dbReference type="SUPFAM" id="SSF51735">
    <property type="entry name" value="NAD(P)-binding Rossmann-fold domains"/>
    <property type="match status" value="2"/>
</dbReference>
<feature type="region of interest" description="C-terminal hotdog fold" evidence="3">
    <location>
        <begin position="397"/>
        <end position="554"/>
    </location>
</feature>
<dbReference type="GO" id="GO:0004312">
    <property type="term" value="F:fatty acid synthase activity"/>
    <property type="evidence" value="ECO:0007669"/>
    <property type="project" value="TreeGrafter"/>
</dbReference>
<dbReference type="InterPro" id="IPR036661">
    <property type="entry name" value="Luciferase-like_sf"/>
</dbReference>
<gene>
    <name evidence="6" type="ORF">FNW02_33520</name>
</gene>
<dbReference type="PANTHER" id="PTHR43775">
    <property type="entry name" value="FATTY ACID SYNTHASE"/>
    <property type="match status" value="1"/>
</dbReference>
<dbReference type="SMART" id="SM00823">
    <property type="entry name" value="PKS_PP"/>
    <property type="match status" value="1"/>
</dbReference>
<dbReference type="InterPro" id="IPR020806">
    <property type="entry name" value="PKS_PP-bd"/>
</dbReference>
<dbReference type="RefSeq" id="WP_191761878.1">
    <property type="nucleotide sequence ID" value="NZ_VJXY01000071.1"/>
</dbReference>
<proteinExistence type="predicted"/>
<dbReference type="SMART" id="SM00822">
    <property type="entry name" value="PKS_KR"/>
    <property type="match status" value="1"/>
</dbReference>
<dbReference type="GO" id="GO:0005886">
    <property type="term" value="C:plasma membrane"/>
    <property type="evidence" value="ECO:0007669"/>
    <property type="project" value="TreeGrafter"/>
</dbReference>
<dbReference type="InterPro" id="IPR024011">
    <property type="entry name" value="Biosynth_lucif-like_mOase_dom"/>
</dbReference>
<keyword evidence="7" id="KW-1185">Reference proteome</keyword>
<comment type="caution">
    <text evidence="3">Lacks conserved residue(s) required for the propagation of feature annotation.</text>
</comment>
<accession>A0AA40VUT1</accession>
<dbReference type="EMBL" id="VJXY01000071">
    <property type="protein sequence ID" value="MBD6620562.1"/>
    <property type="molecule type" value="Genomic_DNA"/>
</dbReference>
<evidence type="ECO:0000259" key="5">
    <source>
        <dbReference type="PROSITE" id="PS52019"/>
    </source>
</evidence>
<dbReference type="Gene3D" id="1.10.1200.10">
    <property type="entry name" value="ACP-like"/>
    <property type="match status" value="1"/>
</dbReference>
<dbReference type="InterPro" id="IPR013968">
    <property type="entry name" value="PKS_KR"/>
</dbReference>